<dbReference type="PANTHER" id="PTHR37984:SF5">
    <property type="entry name" value="PROTEIN NYNRIN-LIKE"/>
    <property type="match status" value="1"/>
</dbReference>
<dbReference type="SUPFAM" id="SSF56672">
    <property type="entry name" value="DNA/RNA polymerases"/>
    <property type="match status" value="1"/>
</dbReference>
<keyword evidence="4" id="KW-1185">Reference proteome</keyword>
<dbReference type="InterPro" id="IPR043502">
    <property type="entry name" value="DNA/RNA_pol_sf"/>
</dbReference>
<evidence type="ECO:0000256" key="1">
    <source>
        <dbReference type="ARBA" id="ARBA00023268"/>
    </source>
</evidence>
<dbReference type="InterPro" id="IPR041577">
    <property type="entry name" value="RT_RNaseH_2"/>
</dbReference>
<organism evidence="3 4">
    <name type="scientific">Tanacetum coccineum</name>
    <dbReference type="NCBI Taxonomy" id="301880"/>
    <lineage>
        <taxon>Eukaryota</taxon>
        <taxon>Viridiplantae</taxon>
        <taxon>Streptophyta</taxon>
        <taxon>Embryophyta</taxon>
        <taxon>Tracheophyta</taxon>
        <taxon>Spermatophyta</taxon>
        <taxon>Magnoliopsida</taxon>
        <taxon>eudicotyledons</taxon>
        <taxon>Gunneridae</taxon>
        <taxon>Pentapetalae</taxon>
        <taxon>asterids</taxon>
        <taxon>campanulids</taxon>
        <taxon>Asterales</taxon>
        <taxon>Asteraceae</taxon>
        <taxon>Asteroideae</taxon>
        <taxon>Anthemideae</taxon>
        <taxon>Anthemidinae</taxon>
        <taxon>Tanacetum</taxon>
    </lineage>
</organism>
<dbReference type="EMBL" id="BQNB010010540">
    <property type="protein sequence ID" value="GJS78645.1"/>
    <property type="molecule type" value="Genomic_DNA"/>
</dbReference>
<comment type="caution">
    <text evidence="3">The sequence shown here is derived from an EMBL/GenBank/DDBJ whole genome shotgun (WGS) entry which is preliminary data.</text>
</comment>
<dbReference type="InterPro" id="IPR050951">
    <property type="entry name" value="Retrovirus_Pol_polyprotein"/>
</dbReference>
<dbReference type="InterPro" id="IPR036397">
    <property type="entry name" value="RNaseH_sf"/>
</dbReference>
<evidence type="ECO:0000313" key="3">
    <source>
        <dbReference type="EMBL" id="GJS78645.1"/>
    </source>
</evidence>
<dbReference type="Proteomes" id="UP001151760">
    <property type="component" value="Unassembled WGS sequence"/>
</dbReference>
<protein>
    <submittedName>
        <fullName evidence="3">Reverse transcriptase domain-containing protein</fullName>
    </submittedName>
</protein>
<reference evidence="3" key="1">
    <citation type="journal article" date="2022" name="Int. J. Mol. Sci.">
        <title>Draft Genome of Tanacetum Coccineum: Genomic Comparison of Closely Related Tanacetum-Family Plants.</title>
        <authorList>
            <person name="Yamashiro T."/>
            <person name="Shiraishi A."/>
            <person name="Nakayama K."/>
            <person name="Satake H."/>
        </authorList>
    </citation>
    <scope>NUCLEOTIDE SEQUENCE</scope>
</reference>
<keyword evidence="3" id="KW-0695">RNA-directed DNA polymerase</keyword>
<reference evidence="3" key="2">
    <citation type="submission" date="2022-01" db="EMBL/GenBank/DDBJ databases">
        <authorList>
            <person name="Yamashiro T."/>
            <person name="Shiraishi A."/>
            <person name="Satake H."/>
            <person name="Nakayama K."/>
        </authorList>
    </citation>
    <scope>NUCLEOTIDE SEQUENCE</scope>
</reference>
<dbReference type="Pfam" id="PF17919">
    <property type="entry name" value="RT_RNaseH_2"/>
    <property type="match status" value="1"/>
</dbReference>
<name>A0ABQ4YLU8_9ASTR</name>
<keyword evidence="3" id="KW-0808">Transferase</keyword>
<dbReference type="InterPro" id="IPR043128">
    <property type="entry name" value="Rev_trsase/Diguanyl_cyclase"/>
</dbReference>
<keyword evidence="1" id="KW-0511">Multifunctional enzyme</keyword>
<gene>
    <name evidence="3" type="ORF">Tco_0728526</name>
</gene>
<sequence>MTVITNEENELIPTRLVTGWRVCIDYRKLNEATRKDHFPLPFMDQMLERLAGNEYYCFLDGFSGYFQIPIDPKDQEKTTFTCPYGTFAYRRMPFGLCNAPGTFQRCMMAIFHDMIEKTMEVFMDDFSVFGDSFSTCLTHLEKMLKRCEDTNLSLNWEKSHFMVKEGIVLGHKISKSGLEVDRAKVEVIAKLPHPTSVKGVRSFLGHAGFYRRFIQDFSKIARPMTHLLEKETPFVFSEECIDSFNTLKRKLTEAPILIAPDWDLPFELMCDASDFAIGAVLGQRKNKHFQPIHYASKTMNEAQTHYTTEQENYCCGKTHAVDSYCTKSLILKIRTKKGAENLAADHLSRLENPHQDKLENKEINEAFPLETLGSIALQDQKALDILKYLVHSGPTGDTMVPTSTARKIFVRNSIGSPSTRMPMTLSPVVTFVNVKEKLRNVMRCHKTPSKFAKSLTSGALYLWAVVRLSRGNQENRASWSDKLDDALWAFRTAYKTPIGCTPYKLVYGKACHLPIELEHKAYWALKHTNFDVQTAGDHRKVQLNELNELRDQAYENSLIYKEKTKRIHDAKIKNRVFNVGDRVLLFNSRLKIFSGKLKSHHGLDHHRVQVFPYGTVELSQNSGPNF</sequence>
<evidence type="ECO:0000259" key="2">
    <source>
        <dbReference type="PROSITE" id="PS50878"/>
    </source>
</evidence>
<proteinExistence type="predicted"/>
<keyword evidence="3" id="KW-0548">Nucleotidyltransferase</keyword>
<feature type="domain" description="Reverse transcriptase" evidence="2">
    <location>
        <begin position="1"/>
        <end position="173"/>
    </location>
</feature>
<dbReference type="Pfam" id="PF00078">
    <property type="entry name" value="RVT_1"/>
    <property type="match status" value="1"/>
</dbReference>
<dbReference type="GO" id="GO:0003964">
    <property type="term" value="F:RNA-directed DNA polymerase activity"/>
    <property type="evidence" value="ECO:0007669"/>
    <property type="project" value="UniProtKB-KW"/>
</dbReference>
<dbReference type="PANTHER" id="PTHR37984">
    <property type="entry name" value="PROTEIN CBG26694"/>
    <property type="match status" value="1"/>
</dbReference>
<dbReference type="CDD" id="cd01647">
    <property type="entry name" value="RT_LTR"/>
    <property type="match status" value="1"/>
</dbReference>
<evidence type="ECO:0000313" key="4">
    <source>
        <dbReference type="Proteomes" id="UP001151760"/>
    </source>
</evidence>
<dbReference type="PROSITE" id="PS50878">
    <property type="entry name" value="RT_POL"/>
    <property type="match status" value="1"/>
</dbReference>
<dbReference type="Gene3D" id="3.30.70.270">
    <property type="match status" value="2"/>
</dbReference>
<accession>A0ABQ4YLU8</accession>
<dbReference type="InterPro" id="IPR000477">
    <property type="entry name" value="RT_dom"/>
</dbReference>
<dbReference type="Gene3D" id="3.30.420.10">
    <property type="entry name" value="Ribonuclease H-like superfamily/Ribonuclease H"/>
    <property type="match status" value="1"/>
</dbReference>
<dbReference type="Gene3D" id="3.10.10.10">
    <property type="entry name" value="HIV Type 1 Reverse Transcriptase, subunit A, domain 1"/>
    <property type="match status" value="1"/>
</dbReference>